<feature type="compositionally biased region" description="Low complexity" evidence="6">
    <location>
        <begin position="68"/>
        <end position="81"/>
    </location>
</feature>
<evidence type="ECO:0000313" key="11">
    <source>
        <dbReference type="EMBL" id="VEW14574.1"/>
    </source>
</evidence>
<feature type="domain" description="RecX second three-helical" evidence="7">
    <location>
        <begin position="147"/>
        <end position="185"/>
    </location>
</feature>
<feature type="region of interest" description="Disordered" evidence="6">
    <location>
        <begin position="1"/>
        <end position="89"/>
    </location>
</feature>
<reference evidence="10 12" key="1">
    <citation type="submission" date="2017-04" db="EMBL/GenBank/DDBJ databases">
        <title>Kefir bacterial isolates.</title>
        <authorList>
            <person name="Kim Y."/>
            <person name="Blasche S."/>
            <person name="Patil K.R."/>
        </authorList>
    </citation>
    <scope>NUCLEOTIDE SEQUENCE [LARGE SCALE GENOMIC DNA]</scope>
    <source>
        <strain evidence="10 12">OG2</strain>
    </source>
</reference>
<evidence type="ECO:0000313" key="13">
    <source>
        <dbReference type="Proteomes" id="UP000386281"/>
    </source>
</evidence>
<gene>
    <name evidence="5 11" type="primary">recX</name>
    <name evidence="10" type="ORF">B8X04_12795</name>
    <name evidence="11" type="ORF">NCTC12391_02718</name>
</gene>
<dbReference type="AlphaFoldDB" id="A0A269ZAP3"/>
<organism evidence="10 12">
    <name type="scientific">Brevibacterium casei</name>
    <dbReference type="NCBI Taxonomy" id="33889"/>
    <lineage>
        <taxon>Bacteria</taxon>
        <taxon>Bacillati</taxon>
        <taxon>Actinomycetota</taxon>
        <taxon>Actinomycetes</taxon>
        <taxon>Micrococcales</taxon>
        <taxon>Brevibacteriaceae</taxon>
        <taxon>Brevibacterium</taxon>
    </lineage>
</organism>
<dbReference type="Pfam" id="PF21981">
    <property type="entry name" value="RecX_HTH3"/>
    <property type="match status" value="1"/>
</dbReference>
<evidence type="ECO:0000256" key="1">
    <source>
        <dbReference type="ARBA" id="ARBA00004496"/>
    </source>
</evidence>
<comment type="similarity">
    <text evidence="2 5">Belongs to the RecX family.</text>
</comment>
<dbReference type="InterPro" id="IPR053926">
    <property type="entry name" value="RecX_HTH_1st"/>
</dbReference>
<dbReference type="Gene3D" id="1.10.10.10">
    <property type="entry name" value="Winged helix-like DNA-binding domain superfamily/Winged helix DNA-binding domain"/>
    <property type="match status" value="3"/>
</dbReference>
<dbReference type="Pfam" id="PF02631">
    <property type="entry name" value="RecX_HTH2"/>
    <property type="match status" value="1"/>
</dbReference>
<keyword evidence="4 5" id="KW-0963">Cytoplasm</keyword>
<evidence type="ECO:0000313" key="12">
    <source>
        <dbReference type="Proteomes" id="UP000216867"/>
    </source>
</evidence>
<dbReference type="InterPro" id="IPR003783">
    <property type="entry name" value="Regulatory_RecX"/>
</dbReference>
<reference evidence="11 13" key="2">
    <citation type="submission" date="2019-02" db="EMBL/GenBank/DDBJ databases">
        <authorList>
            <consortium name="Pathogen Informatics"/>
        </authorList>
    </citation>
    <scope>NUCLEOTIDE SEQUENCE [LARGE SCALE GENOMIC DNA]</scope>
    <source>
        <strain evidence="11 13">3012STDY7078520</strain>
    </source>
</reference>
<dbReference type="EMBL" id="CAACXN010000015">
    <property type="protein sequence ID" value="VEW14574.1"/>
    <property type="molecule type" value="Genomic_DNA"/>
</dbReference>
<evidence type="ECO:0000256" key="3">
    <source>
        <dbReference type="ARBA" id="ARBA00018111"/>
    </source>
</evidence>
<feature type="domain" description="RecX first three-helical" evidence="9">
    <location>
        <begin position="101"/>
        <end position="140"/>
    </location>
</feature>
<dbReference type="Pfam" id="PF21982">
    <property type="entry name" value="RecX_HTH1"/>
    <property type="match status" value="1"/>
</dbReference>
<sequence length="246" mass="26484">MSEDPTTLTDLRRALSDLESRQAAGGTGFFARLDAGDAEETSGTGSEGAVGSTESAEAGPGSARSAQGVPGAGPSAGESAGTVPDEPFADSPELAEAYAKAKRTALNMLAMRDHSSTELREKLLRRDIDPAVADRLITKLERSNLLDDTQFAQRFAKAQRESRKLSRSALRRQLVKKGIDEETIAVVVEEVDGEEDLAREVAEKKARSTRGLAHEVRERRILGMLARRGFSSTICLKVTREVLAET</sequence>
<evidence type="ECO:0000313" key="10">
    <source>
        <dbReference type="EMBL" id="PAK94878.1"/>
    </source>
</evidence>
<accession>A0A269ZAP3</accession>
<proteinExistence type="inferred from homology"/>
<comment type="subcellular location">
    <subcellularLocation>
        <location evidence="1 5">Cytoplasm</location>
    </subcellularLocation>
</comment>
<evidence type="ECO:0000256" key="6">
    <source>
        <dbReference type="SAM" id="MobiDB-lite"/>
    </source>
</evidence>
<dbReference type="HAMAP" id="MF_01114">
    <property type="entry name" value="RecX"/>
    <property type="match status" value="1"/>
</dbReference>
<dbReference type="InterPro" id="IPR053924">
    <property type="entry name" value="RecX_HTH_2nd"/>
</dbReference>
<dbReference type="GO" id="GO:0005737">
    <property type="term" value="C:cytoplasm"/>
    <property type="evidence" value="ECO:0007669"/>
    <property type="project" value="UniProtKB-SubCell"/>
</dbReference>
<dbReference type="PANTHER" id="PTHR33602:SF1">
    <property type="entry name" value="REGULATORY PROTEIN RECX FAMILY PROTEIN"/>
    <property type="match status" value="1"/>
</dbReference>
<dbReference type="InterPro" id="IPR036388">
    <property type="entry name" value="WH-like_DNA-bd_sf"/>
</dbReference>
<feature type="domain" description="RecX third three-helical" evidence="8">
    <location>
        <begin position="194"/>
        <end position="237"/>
    </location>
</feature>
<dbReference type="GO" id="GO:0006282">
    <property type="term" value="P:regulation of DNA repair"/>
    <property type="evidence" value="ECO:0007669"/>
    <property type="project" value="UniProtKB-UniRule"/>
</dbReference>
<evidence type="ECO:0000256" key="2">
    <source>
        <dbReference type="ARBA" id="ARBA00009695"/>
    </source>
</evidence>
<evidence type="ECO:0000259" key="9">
    <source>
        <dbReference type="Pfam" id="PF21982"/>
    </source>
</evidence>
<evidence type="ECO:0000259" key="8">
    <source>
        <dbReference type="Pfam" id="PF21981"/>
    </source>
</evidence>
<evidence type="ECO:0000259" key="7">
    <source>
        <dbReference type="Pfam" id="PF02631"/>
    </source>
</evidence>
<dbReference type="Proteomes" id="UP000216867">
    <property type="component" value="Unassembled WGS sequence"/>
</dbReference>
<evidence type="ECO:0000256" key="4">
    <source>
        <dbReference type="ARBA" id="ARBA00022490"/>
    </source>
</evidence>
<feature type="compositionally biased region" description="Basic and acidic residues" evidence="6">
    <location>
        <begin position="10"/>
        <end position="20"/>
    </location>
</feature>
<dbReference type="EMBL" id="NCWY01000011">
    <property type="protein sequence ID" value="PAK94878.1"/>
    <property type="molecule type" value="Genomic_DNA"/>
</dbReference>
<dbReference type="RefSeq" id="WP_095376493.1">
    <property type="nucleotide sequence ID" value="NZ_CAACXN010000015.1"/>
</dbReference>
<name>A0A269ZAP3_9MICO</name>
<evidence type="ECO:0000256" key="5">
    <source>
        <dbReference type="HAMAP-Rule" id="MF_01114"/>
    </source>
</evidence>
<dbReference type="Proteomes" id="UP000386281">
    <property type="component" value="Unassembled WGS sequence"/>
</dbReference>
<dbReference type="PANTHER" id="PTHR33602">
    <property type="entry name" value="REGULATORY PROTEIN RECX FAMILY PROTEIN"/>
    <property type="match status" value="1"/>
</dbReference>
<comment type="function">
    <text evidence="5">Modulates RecA activity.</text>
</comment>
<dbReference type="InterPro" id="IPR053925">
    <property type="entry name" value="RecX_HTH_3rd"/>
</dbReference>
<protein>
    <recommendedName>
        <fullName evidence="3 5">Regulatory protein RecX</fullName>
    </recommendedName>
</protein>